<accession>A0A2A6JDT1</accession>
<dbReference type="GO" id="GO:0016746">
    <property type="term" value="F:acyltransferase activity"/>
    <property type="evidence" value="ECO:0007669"/>
    <property type="project" value="UniProtKB-KW"/>
</dbReference>
<proteinExistence type="predicted"/>
<dbReference type="AlphaFoldDB" id="A0A2A6JDT1"/>
<dbReference type="Pfam" id="PF01515">
    <property type="entry name" value="PTA_PTB"/>
    <property type="match status" value="1"/>
</dbReference>
<protein>
    <recommendedName>
        <fullName evidence="3">Phosphate acetyl/butaryl transferase domain-containing protein</fullName>
    </recommendedName>
</protein>
<dbReference type="Gene3D" id="3.40.50.10750">
    <property type="entry name" value="Isocitrate/Isopropylmalate dehydrogenase-like"/>
    <property type="match status" value="1"/>
</dbReference>
<dbReference type="PANTHER" id="PTHR43356">
    <property type="entry name" value="PHOSPHATE ACETYLTRANSFERASE"/>
    <property type="match status" value="1"/>
</dbReference>
<evidence type="ECO:0000313" key="5">
    <source>
        <dbReference type="Proteomes" id="UP000220768"/>
    </source>
</evidence>
<gene>
    <name evidence="4" type="ORF">CO666_11580</name>
</gene>
<evidence type="ECO:0000259" key="3">
    <source>
        <dbReference type="Pfam" id="PF01515"/>
    </source>
</evidence>
<dbReference type="InterPro" id="IPR002505">
    <property type="entry name" value="PTA_PTB"/>
</dbReference>
<dbReference type="SUPFAM" id="SSF53659">
    <property type="entry name" value="Isocitrate/Isopropylmalate dehydrogenase-like"/>
    <property type="match status" value="1"/>
</dbReference>
<dbReference type="PANTHER" id="PTHR43356:SF3">
    <property type="entry name" value="PHOSPHATE ACETYLTRANSFERASE"/>
    <property type="match status" value="1"/>
</dbReference>
<dbReference type="Proteomes" id="UP000220768">
    <property type="component" value="Unassembled WGS sequence"/>
</dbReference>
<keyword evidence="5" id="KW-1185">Reference proteome</keyword>
<evidence type="ECO:0000313" key="4">
    <source>
        <dbReference type="EMBL" id="PDT04483.1"/>
    </source>
</evidence>
<feature type="domain" description="Phosphate acetyl/butaryl transferase" evidence="3">
    <location>
        <begin position="45"/>
        <end position="347"/>
    </location>
</feature>
<organism evidence="4 5">
    <name type="scientific">Rhizobium chutanense</name>
    <dbReference type="NCBI Taxonomy" id="2035448"/>
    <lineage>
        <taxon>Bacteria</taxon>
        <taxon>Pseudomonadati</taxon>
        <taxon>Pseudomonadota</taxon>
        <taxon>Alphaproteobacteria</taxon>
        <taxon>Hyphomicrobiales</taxon>
        <taxon>Rhizobiaceae</taxon>
        <taxon>Rhizobium/Agrobacterium group</taxon>
        <taxon>Rhizobium</taxon>
    </lineage>
</organism>
<dbReference type="InterPro" id="IPR042112">
    <property type="entry name" value="P_AcTrfase_dom2"/>
</dbReference>
<name>A0A2A6JDT1_9HYPH</name>
<evidence type="ECO:0000256" key="2">
    <source>
        <dbReference type="ARBA" id="ARBA00023315"/>
    </source>
</evidence>
<dbReference type="InterPro" id="IPR050500">
    <property type="entry name" value="Phos_Acetyltrans/Butyryltrans"/>
</dbReference>
<evidence type="ECO:0000256" key="1">
    <source>
        <dbReference type="ARBA" id="ARBA00022679"/>
    </source>
</evidence>
<keyword evidence="1" id="KW-0808">Transferase</keyword>
<sequence>MTTNGHLPHACSIWRAICGRSATEEAMPPLLEPIAQLSRLRGTLRSRKRVIFAEGHDLRVLRAIQCIIEEQSAIPIVVGHEKDIHKRIAEANIGLRAGHDLEVVEPSDEFEFSDQWLAYSSAQQWKWRIPNLPLFIRDSRNTASAARIVDGSRADCVICGASGEFSWHFIQLKEILASLQRRTAGTLHVLSAGERLLCLSDVVIESVANPSQLAEIAVAAAQYVSAIGARPRIALCLDRCGKDILSLGDKLHAAAQIVKTMAADVDVDGPVALRDAIGAIGGSGRAQRTSTRYNVLVFSRTGIAATVRDVLRSNSDWSEVGPFLLGAANRAHIVTPEISSEALVDMASFAGRCLDEFNSSVG</sequence>
<dbReference type="InterPro" id="IPR042113">
    <property type="entry name" value="P_AcTrfase_dom1"/>
</dbReference>
<reference evidence="4 5" key="1">
    <citation type="submission" date="2017-09" db="EMBL/GenBank/DDBJ databases">
        <title>Comparative genomics of rhizobia isolated from Phaseolus vulgaris in China.</title>
        <authorList>
            <person name="Tong W."/>
        </authorList>
    </citation>
    <scope>NUCLEOTIDE SEQUENCE [LARGE SCALE GENOMIC DNA]</scope>
    <source>
        <strain evidence="4 5">C5</strain>
    </source>
</reference>
<dbReference type="Gene3D" id="3.40.50.10950">
    <property type="match status" value="1"/>
</dbReference>
<comment type="caution">
    <text evidence="4">The sequence shown here is derived from an EMBL/GenBank/DDBJ whole genome shotgun (WGS) entry which is preliminary data.</text>
</comment>
<dbReference type="EMBL" id="NWSV01000005">
    <property type="protein sequence ID" value="PDT04483.1"/>
    <property type="molecule type" value="Genomic_DNA"/>
</dbReference>
<keyword evidence="2" id="KW-0012">Acyltransferase</keyword>